<dbReference type="RefSeq" id="WP_012606955.1">
    <property type="nucleotide sequence ID" value="NC_011761.1"/>
</dbReference>
<reference evidence="1 2" key="1">
    <citation type="journal article" date="2008" name="BMC Genomics">
        <title>Acidithiobacillus ferrooxidans metabolism: from genome sequence to industrial applications.</title>
        <authorList>
            <person name="Valdes J."/>
            <person name="Pedroso I."/>
            <person name="Quatrini R."/>
            <person name="Dodson R.J."/>
            <person name="Tettelin H."/>
            <person name="Blake R.II."/>
            <person name="Eisen J.A."/>
            <person name="Holmes D.S."/>
        </authorList>
    </citation>
    <scope>NUCLEOTIDE SEQUENCE [LARGE SCALE GENOMIC DNA]</scope>
    <source>
        <strain evidence="2">ATCC 23270 / DSM 14882 / CIP 104768 / NCIMB 8455</strain>
    </source>
</reference>
<gene>
    <name evidence="1" type="ordered locus">AFE_1284</name>
</gene>
<evidence type="ECO:0000313" key="2">
    <source>
        <dbReference type="Proteomes" id="UP000001362"/>
    </source>
</evidence>
<dbReference type="HOGENOM" id="CLU_1754875_0_0_6"/>
<dbReference type="EMBL" id="CP001219">
    <property type="protein sequence ID" value="ACK80110.1"/>
    <property type="molecule type" value="Genomic_DNA"/>
</dbReference>
<dbReference type="GeneID" id="65280545"/>
<protein>
    <submittedName>
        <fullName evidence="1">Uncharacterized protein</fullName>
    </submittedName>
</protein>
<accession>B7J8W6</accession>
<dbReference type="Proteomes" id="UP000001362">
    <property type="component" value="Chromosome"/>
</dbReference>
<keyword evidence="2" id="KW-1185">Reference proteome</keyword>
<name>B7J8W6_ACIF2</name>
<dbReference type="PaxDb" id="243159-AFE_1284"/>
<evidence type="ECO:0000313" key="1">
    <source>
        <dbReference type="EMBL" id="ACK80110.1"/>
    </source>
</evidence>
<dbReference type="KEGG" id="afr:AFE_1284"/>
<dbReference type="AlphaFoldDB" id="B7J8W6"/>
<sequence length="148" mass="17042">MMLLYICMSCDFKKLWVYYEAPGYQHEYWGNIHGDLQSKMHFCQSNTSQHITGRLESMFPGGWRQIVPAVRIETKASDGEVLRAISRDLGKETPKYAVNAESVVRKTLRSFDQNAAYGIFPDAELSLRTLEKQFIARLFPVADIPWAF</sequence>
<organism evidence="1 2">
    <name type="scientific">Acidithiobacillus ferrooxidans (strain ATCC 23270 / DSM 14882 / CIP 104768 / NCIMB 8455)</name>
    <name type="common">Ferrobacillus ferrooxidans (strain ATCC 23270)</name>
    <dbReference type="NCBI Taxonomy" id="243159"/>
    <lineage>
        <taxon>Bacteria</taxon>
        <taxon>Pseudomonadati</taxon>
        <taxon>Pseudomonadota</taxon>
        <taxon>Acidithiobacillia</taxon>
        <taxon>Acidithiobacillales</taxon>
        <taxon>Acidithiobacillaceae</taxon>
        <taxon>Acidithiobacillus</taxon>
    </lineage>
</organism>
<proteinExistence type="predicted"/>
<dbReference type="STRING" id="243159.AFE_1284"/>